<organism evidence="1 2">
    <name type="scientific">Streblomastix strix</name>
    <dbReference type="NCBI Taxonomy" id="222440"/>
    <lineage>
        <taxon>Eukaryota</taxon>
        <taxon>Metamonada</taxon>
        <taxon>Preaxostyla</taxon>
        <taxon>Oxymonadida</taxon>
        <taxon>Streblomastigidae</taxon>
        <taxon>Streblomastix</taxon>
    </lineage>
</organism>
<evidence type="ECO:0000313" key="1">
    <source>
        <dbReference type="EMBL" id="KAA6370108.1"/>
    </source>
</evidence>
<comment type="caution">
    <text evidence="1">The sequence shown here is derived from an EMBL/GenBank/DDBJ whole genome shotgun (WGS) entry which is preliminary data.</text>
</comment>
<sequence>MTKLDNIWEYIFELINHGECGFPKHASTRFTCWNRRDTRPWTRVMLGVLTTQCGGGGLLTHRAKKWTRRTESFGQTWDLIKARMFIKSGFFQIFKDYLNETRLATTLRPCPFKGTPRTNKAYKEILQMELEEGITEISKKEFVKCQNPTIIVPKPDVGRRLILVIVPRRLYLAFEVEEYIKDIRECHLEPNNLQYSYQMQQIDSRRK</sequence>
<accession>A0A5J4UHD0</accession>
<reference evidence="1 2" key="1">
    <citation type="submission" date="2019-03" db="EMBL/GenBank/DDBJ databases">
        <title>Single cell metagenomics reveals metabolic interactions within the superorganism composed of flagellate Streblomastix strix and complex community of Bacteroidetes bacteria on its surface.</title>
        <authorList>
            <person name="Treitli S.C."/>
            <person name="Kolisko M."/>
            <person name="Husnik F."/>
            <person name="Keeling P."/>
            <person name="Hampl V."/>
        </authorList>
    </citation>
    <scope>NUCLEOTIDE SEQUENCE [LARGE SCALE GENOMIC DNA]</scope>
    <source>
        <strain evidence="1">ST1C</strain>
    </source>
</reference>
<dbReference type="Proteomes" id="UP000324800">
    <property type="component" value="Unassembled WGS sequence"/>
</dbReference>
<protein>
    <submittedName>
        <fullName evidence="1">Uncharacterized protein</fullName>
    </submittedName>
</protein>
<dbReference type="EMBL" id="SNRW01015712">
    <property type="protein sequence ID" value="KAA6370108.1"/>
    <property type="molecule type" value="Genomic_DNA"/>
</dbReference>
<evidence type="ECO:0000313" key="2">
    <source>
        <dbReference type="Proteomes" id="UP000324800"/>
    </source>
</evidence>
<name>A0A5J4UHD0_9EUKA</name>
<dbReference type="AlphaFoldDB" id="A0A5J4UHD0"/>
<proteinExistence type="predicted"/>
<gene>
    <name evidence="1" type="ORF">EZS28_034364</name>
</gene>